<dbReference type="STRING" id="1658174.A0A1J9QYJ2"/>
<dbReference type="Proteomes" id="UP000242791">
    <property type="component" value="Unassembled WGS sequence"/>
</dbReference>
<keyword evidence="2" id="KW-1185">Reference proteome</keyword>
<accession>A0A1J9QYJ2</accession>
<gene>
    <name evidence="1" type="ORF">ACJ73_08285</name>
</gene>
<dbReference type="VEuPathDB" id="FungiDB:ACJ73_08285"/>
<dbReference type="EMBL" id="LGTZ01001902">
    <property type="protein sequence ID" value="OJD20381.1"/>
    <property type="molecule type" value="Genomic_DNA"/>
</dbReference>
<sequence length="184" mass="20756">MHNAQYKAKSTTLSTSLEKLSSSQLNKGCDIKHIYDSLTRKKAAILSQVRAGNNRLNPYLHRIKAIDSDQCACGQGEETVNHFSLNCSQWTQQRRILLQLAGPVPNDGVKMVERQHTQKGIHRQKPDMEIIKAIIQFVKEMMAPIRGDAAAYEIPGSMTNNLSYHPKFNMYSEQESSTTSFCNL</sequence>
<evidence type="ECO:0000313" key="2">
    <source>
        <dbReference type="Proteomes" id="UP000242791"/>
    </source>
</evidence>
<reference evidence="1 2" key="1">
    <citation type="submission" date="2015-08" db="EMBL/GenBank/DDBJ databases">
        <title>Emmonsia species relationships and genome sequence.</title>
        <authorList>
            <person name="Cuomo C.A."/>
            <person name="Schwartz I.S."/>
            <person name="Kenyon C."/>
            <person name="De Hoog G.S."/>
            <person name="Govender N.P."/>
            <person name="Botha A."/>
            <person name="Moreno L."/>
            <person name="De Vries M."/>
            <person name="Munoz J.F."/>
            <person name="Stielow J.B."/>
        </authorList>
    </citation>
    <scope>NUCLEOTIDE SEQUENCE [LARGE SCALE GENOMIC DNA]</scope>
    <source>
        <strain evidence="1 2">EI222</strain>
    </source>
</reference>
<organism evidence="1 2">
    <name type="scientific">Blastomyces percursus</name>
    <dbReference type="NCBI Taxonomy" id="1658174"/>
    <lineage>
        <taxon>Eukaryota</taxon>
        <taxon>Fungi</taxon>
        <taxon>Dikarya</taxon>
        <taxon>Ascomycota</taxon>
        <taxon>Pezizomycotina</taxon>
        <taxon>Eurotiomycetes</taxon>
        <taxon>Eurotiomycetidae</taxon>
        <taxon>Onygenales</taxon>
        <taxon>Ajellomycetaceae</taxon>
        <taxon>Blastomyces</taxon>
    </lineage>
</organism>
<name>A0A1J9QYJ2_9EURO</name>
<comment type="caution">
    <text evidence="1">The sequence shown here is derived from an EMBL/GenBank/DDBJ whole genome shotgun (WGS) entry which is preliminary data.</text>
</comment>
<proteinExistence type="predicted"/>
<evidence type="ECO:0008006" key="3">
    <source>
        <dbReference type="Google" id="ProtNLM"/>
    </source>
</evidence>
<dbReference type="AlphaFoldDB" id="A0A1J9QYJ2"/>
<dbReference type="OrthoDB" id="3261222at2759"/>
<evidence type="ECO:0000313" key="1">
    <source>
        <dbReference type="EMBL" id="OJD20381.1"/>
    </source>
</evidence>
<protein>
    <recommendedName>
        <fullName evidence="3">Reverse transcriptase zinc-binding domain-containing protein</fullName>
    </recommendedName>
</protein>